<dbReference type="Gene3D" id="1.10.760.10">
    <property type="entry name" value="Cytochrome c-like domain"/>
    <property type="match status" value="1"/>
</dbReference>
<evidence type="ECO:0000256" key="4">
    <source>
        <dbReference type="PROSITE-ProRule" id="PRU00433"/>
    </source>
</evidence>
<proteinExistence type="predicted"/>
<dbReference type="InterPro" id="IPR009056">
    <property type="entry name" value="Cyt_c-like_dom"/>
</dbReference>
<feature type="signal peptide" evidence="5">
    <location>
        <begin position="1"/>
        <end position="23"/>
    </location>
</feature>
<feature type="domain" description="Cytochrome c" evidence="6">
    <location>
        <begin position="27"/>
        <end position="106"/>
    </location>
</feature>
<dbReference type="RefSeq" id="WP_115837381.1">
    <property type="nucleotide sequence ID" value="NZ_CP025086.1"/>
</dbReference>
<keyword evidence="1 4" id="KW-0349">Heme</keyword>
<keyword evidence="5" id="KW-0732">Signal</keyword>
<dbReference type="Proteomes" id="UP000256900">
    <property type="component" value="Unassembled WGS sequence"/>
</dbReference>
<dbReference type="GO" id="GO:0046872">
    <property type="term" value="F:metal ion binding"/>
    <property type="evidence" value="ECO:0007669"/>
    <property type="project" value="UniProtKB-KW"/>
</dbReference>
<protein>
    <submittedName>
        <fullName evidence="7">Cbb3-type cytochrome c oxidase subunit III</fullName>
    </submittedName>
</protein>
<organism evidence="7 8">
    <name type="scientific">Methylovirgula ligni</name>
    <dbReference type="NCBI Taxonomy" id="569860"/>
    <lineage>
        <taxon>Bacteria</taxon>
        <taxon>Pseudomonadati</taxon>
        <taxon>Pseudomonadota</taxon>
        <taxon>Alphaproteobacteria</taxon>
        <taxon>Hyphomicrobiales</taxon>
        <taxon>Beijerinckiaceae</taxon>
        <taxon>Methylovirgula</taxon>
    </lineage>
</organism>
<comment type="caution">
    <text evidence="7">The sequence shown here is derived from an EMBL/GenBank/DDBJ whole genome shotgun (WGS) entry which is preliminary data.</text>
</comment>
<evidence type="ECO:0000259" key="6">
    <source>
        <dbReference type="PROSITE" id="PS51007"/>
    </source>
</evidence>
<sequence>MLRLISRLICFDFITIFALPALAATPPDPAQGQTIVKRWCAGCHQVAPDQKPVSSDVPSFVFVAHQEKLTEKVLSDFLATSHPRMPDMALTRAEIADIVAYIKSLDR</sequence>
<feature type="chain" id="PRO_5017829508" evidence="5">
    <location>
        <begin position="24"/>
        <end position="107"/>
    </location>
</feature>
<dbReference type="SUPFAM" id="SSF46626">
    <property type="entry name" value="Cytochrome c"/>
    <property type="match status" value="1"/>
</dbReference>
<evidence type="ECO:0000256" key="3">
    <source>
        <dbReference type="ARBA" id="ARBA00023004"/>
    </source>
</evidence>
<evidence type="ECO:0000313" key="8">
    <source>
        <dbReference type="Proteomes" id="UP000256900"/>
    </source>
</evidence>
<dbReference type="InterPro" id="IPR036909">
    <property type="entry name" value="Cyt_c-like_dom_sf"/>
</dbReference>
<evidence type="ECO:0000256" key="2">
    <source>
        <dbReference type="ARBA" id="ARBA00022723"/>
    </source>
</evidence>
<evidence type="ECO:0000256" key="5">
    <source>
        <dbReference type="SAM" id="SignalP"/>
    </source>
</evidence>
<accession>A0A3D9YQB1</accession>
<evidence type="ECO:0000313" key="7">
    <source>
        <dbReference type="EMBL" id="REF84777.1"/>
    </source>
</evidence>
<evidence type="ECO:0000256" key="1">
    <source>
        <dbReference type="ARBA" id="ARBA00022617"/>
    </source>
</evidence>
<dbReference type="GO" id="GO:0020037">
    <property type="term" value="F:heme binding"/>
    <property type="evidence" value="ECO:0007669"/>
    <property type="project" value="InterPro"/>
</dbReference>
<dbReference type="GO" id="GO:0009055">
    <property type="term" value="F:electron transfer activity"/>
    <property type="evidence" value="ECO:0007669"/>
    <property type="project" value="InterPro"/>
</dbReference>
<dbReference type="OrthoDB" id="7873796at2"/>
<keyword evidence="8" id="KW-1185">Reference proteome</keyword>
<keyword evidence="2 4" id="KW-0479">Metal-binding</keyword>
<gene>
    <name evidence="7" type="ORF">DES32_2892</name>
</gene>
<keyword evidence="3 4" id="KW-0408">Iron</keyword>
<reference evidence="7 8" key="1">
    <citation type="submission" date="2018-08" db="EMBL/GenBank/DDBJ databases">
        <title>Genomic Encyclopedia of Type Strains, Phase IV (KMG-IV): sequencing the most valuable type-strain genomes for metagenomic binning, comparative biology and taxonomic classification.</title>
        <authorList>
            <person name="Goeker M."/>
        </authorList>
    </citation>
    <scope>NUCLEOTIDE SEQUENCE [LARGE SCALE GENOMIC DNA]</scope>
    <source>
        <strain evidence="7 8">BW863</strain>
    </source>
</reference>
<dbReference type="PROSITE" id="PS51007">
    <property type="entry name" value="CYTC"/>
    <property type="match status" value="1"/>
</dbReference>
<dbReference type="EMBL" id="QUMO01000004">
    <property type="protein sequence ID" value="REF84777.1"/>
    <property type="molecule type" value="Genomic_DNA"/>
</dbReference>
<name>A0A3D9YQB1_9HYPH</name>
<dbReference type="Pfam" id="PF13442">
    <property type="entry name" value="Cytochrome_CBB3"/>
    <property type="match status" value="1"/>
</dbReference>
<dbReference type="AlphaFoldDB" id="A0A3D9YQB1"/>